<gene>
    <name evidence="2" type="ORF">C7K55_01945</name>
</gene>
<protein>
    <recommendedName>
        <fullName evidence="1">Methyltransferase type 12 domain-containing protein</fullName>
    </recommendedName>
</protein>
<organism evidence="2 3">
    <name type="scientific">Cyanobium usitatum str. Tous</name>
    <dbReference type="NCBI Taxonomy" id="2116684"/>
    <lineage>
        <taxon>Bacteria</taxon>
        <taxon>Bacillati</taxon>
        <taxon>Cyanobacteriota</taxon>
        <taxon>Cyanophyceae</taxon>
        <taxon>Synechococcales</taxon>
        <taxon>Prochlorococcaceae</taxon>
        <taxon>Cyanobium</taxon>
    </lineage>
</organism>
<dbReference type="PANTHER" id="PTHR43861">
    <property type="entry name" value="TRANS-ACONITATE 2-METHYLTRANSFERASE-RELATED"/>
    <property type="match status" value="1"/>
</dbReference>
<dbReference type="Proteomes" id="UP000243002">
    <property type="component" value="Unassembled WGS sequence"/>
</dbReference>
<dbReference type="AlphaFoldDB" id="A0A2P7MZZ6"/>
<dbReference type="RefSeq" id="WP_106501751.1">
    <property type="nucleotide sequence ID" value="NZ_PXXO01000002.1"/>
</dbReference>
<evidence type="ECO:0000259" key="1">
    <source>
        <dbReference type="Pfam" id="PF08242"/>
    </source>
</evidence>
<evidence type="ECO:0000313" key="3">
    <source>
        <dbReference type="Proteomes" id="UP000243002"/>
    </source>
</evidence>
<dbReference type="InterPro" id="IPR013217">
    <property type="entry name" value="Methyltransf_12"/>
</dbReference>
<proteinExistence type="predicted"/>
<feature type="domain" description="Methyltransferase type 12" evidence="1">
    <location>
        <begin position="44"/>
        <end position="146"/>
    </location>
</feature>
<dbReference type="CDD" id="cd02440">
    <property type="entry name" value="AdoMet_MTases"/>
    <property type="match status" value="1"/>
</dbReference>
<dbReference type="SUPFAM" id="SSF53335">
    <property type="entry name" value="S-adenosyl-L-methionine-dependent methyltransferases"/>
    <property type="match status" value="1"/>
</dbReference>
<sequence>MRDPREDWRRFDAEAIPSKDSTPQLDSFLHEVKTEAAGRPLMLLDVGCGSGRLSRRLFEQGIAVLGVDINSGAVHAAEHNAASADTVGRSLRFAVADFAEDGSPQLDGGPFDVVVCQLVISIIGDMRHRANLLRHAREKLRPGGRLFLSASGVSDTINAGYARLYAEDLPLTGERHTYLSRNDSGKVLYMTHHFTVDELTNLLEAAGFDEISVVTERETSSRRPDEAAYFLYATCRSKQ</sequence>
<evidence type="ECO:0000313" key="2">
    <source>
        <dbReference type="EMBL" id="PSJ06780.1"/>
    </source>
</evidence>
<dbReference type="OrthoDB" id="9791837at2"/>
<accession>A0A2P7MZZ6</accession>
<name>A0A2P7MZZ6_9CYAN</name>
<dbReference type="EMBL" id="PXXO01000002">
    <property type="protein sequence ID" value="PSJ06780.1"/>
    <property type="molecule type" value="Genomic_DNA"/>
</dbReference>
<dbReference type="Pfam" id="PF08242">
    <property type="entry name" value="Methyltransf_12"/>
    <property type="match status" value="1"/>
</dbReference>
<keyword evidence="3" id="KW-1185">Reference proteome</keyword>
<dbReference type="InterPro" id="IPR029063">
    <property type="entry name" value="SAM-dependent_MTases_sf"/>
</dbReference>
<dbReference type="Gene3D" id="3.40.50.150">
    <property type="entry name" value="Vaccinia Virus protein VP39"/>
    <property type="match status" value="1"/>
</dbReference>
<reference evidence="2 3" key="1">
    <citation type="journal article" date="2018" name="Environ. Microbiol.">
        <title>Ecological and genomic features of two widespread freshwater picocyanobacteria.</title>
        <authorList>
            <person name="Cabello-Yeves P.J."/>
            <person name="Picazo A."/>
            <person name="Camacho A."/>
            <person name="Callieri C."/>
            <person name="Rosselli R."/>
            <person name="Roda-Garcia J.J."/>
            <person name="Coutinho F.H."/>
            <person name="Rodriguez-Valera F."/>
        </authorList>
    </citation>
    <scope>NUCLEOTIDE SEQUENCE [LARGE SCALE GENOMIC DNA]</scope>
    <source>
        <strain evidence="2 3">Tous</strain>
    </source>
</reference>
<comment type="caution">
    <text evidence="2">The sequence shown here is derived from an EMBL/GenBank/DDBJ whole genome shotgun (WGS) entry which is preliminary data.</text>
</comment>